<dbReference type="InterPro" id="IPR023393">
    <property type="entry name" value="START-like_dom_sf"/>
</dbReference>
<dbReference type="SUPFAM" id="SSF55961">
    <property type="entry name" value="Bet v1-like"/>
    <property type="match status" value="1"/>
</dbReference>
<dbReference type="InterPro" id="IPR019587">
    <property type="entry name" value="Polyketide_cyclase/dehydratase"/>
</dbReference>
<gene>
    <name evidence="1" type="ORF">NOCA2740006</name>
</gene>
<proteinExistence type="predicted"/>
<protein>
    <submittedName>
        <fullName evidence="1">Polyketide cyclase / dehydrase and lipid transport</fullName>
    </submittedName>
</protein>
<reference evidence="1" key="1">
    <citation type="submission" date="2015-08" db="EMBL/GenBank/DDBJ databases">
        <authorList>
            <person name="Babu N.S."/>
            <person name="Beckwith C.J."/>
            <person name="Beseler K.G."/>
            <person name="Brison A."/>
            <person name="Carone J.V."/>
            <person name="Caskin T.P."/>
            <person name="Diamond M."/>
            <person name="Durham M.E."/>
            <person name="Foxe J.M."/>
            <person name="Go M."/>
            <person name="Henderson B.A."/>
            <person name="Jones I.B."/>
            <person name="McGettigan J.A."/>
            <person name="Micheletti S.J."/>
            <person name="Nasrallah M.E."/>
            <person name="Ortiz D."/>
            <person name="Piller C.R."/>
            <person name="Privatt S.R."/>
            <person name="Schneider S.L."/>
            <person name="Sharp S."/>
            <person name="Smith T.C."/>
            <person name="Stanton J.D."/>
            <person name="Ullery H.E."/>
            <person name="Wilson R.J."/>
            <person name="Serrano M.G."/>
            <person name="Buck G."/>
            <person name="Lee V."/>
            <person name="Wang Y."/>
            <person name="Carvalho R."/>
            <person name="Voegtly L."/>
            <person name="Shi R."/>
            <person name="Duckworth R."/>
            <person name="Johnson A."/>
            <person name="Loviza R."/>
            <person name="Walstead R."/>
            <person name="Shah Z."/>
            <person name="Kiflezghi M."/>
            <person name="Wade K."/>
            <person name="Ball S.L."/>
            <person name="Bradley K.W."/>
            <person name="Asai D.J."/>
            <person name="Bowman C.A."/>
            <person name="Russell D.A."/>
            <person name="Pope W.H."/>
            <person name="Jacobs-Sera D."/>
            <person name="Hendrix R.W."/>
            <person name="Hatfull G.F."/>
        </authorList>
    </citation>
    <scope>NUCLEOTIDE SEQUENCE</scope>
</reference>
<dbReference type="AlphaFoldDB" id="A0A2P2CE93"/>
<dbReference type="EMBL" id="CZKA01000072">
    <property type="protein sequence ID" value="CUR60325.1"/>
    <property type="molecule type" value="Genomic_DNA"/>
</dbReference>
<dbReference type="Gene3D" id="3.30.530.20">
    <property type="match status" value="1"/>
</dbReference>
<evidence type="ECO:0000313" key="1">
    <source>
        <dbReference type="EMBL" id="CUR60325.1"/>
    </source>
</evidence>
<name>A0A2P2CE93_9ZZZZ</name>
<dbReference type="Pfam" id="PF10604">
    <property type="entry name" value="Polyketide_cyc2"/>
    <property type="match status" value="1"/>
</dbReference>
<organism evidence="1">
    <name type="scientific">metagenome</name>
    <dbReference type="NCBI Taxonomy" id="256318"/>
    <lineage>
        <taxon>unclassified sequences</taxon>
        <taxon>metagenomes</taxon>
    </lineage>
</organism>
<sequence length="123" mass="13338">MRMLTVSRDLDAPADAVWSLLVDPTAWPDWGPTVAGVELATRSVEPGSRGRVRTVVGVWLPFEITGWEPGRSWSWRIAGVPATTHTVRPTSAGGCAVTFGVPWWAPAYLPVCALALRRLEALC</sequence>
<accession>A0A2P2CE93</accession>